<sequence>MGIFHSKIAPIDKASEQPNNFDDPRSPTVNINRSPIGAEPIPDKPVAVITKVRDLTADLTETLDHAQTPDRVVAEKLQSALDPRSPGMFLRTPLVLLDDSDASNVSLRGSSIEYEEIDCDGELSFKDCTATDISEVLSVGPERGTDVSGSIFSNTSLNTELKADIDSIIQKLYDAGSIKDPRSPSVDIQRTPIVFQEEQIVTVEEGQGESEMKEETAIEQPIVEQQDDAIKAKEEKTTTTKISTIVHQDDEISSTTTTPVMIITPKRNKSELSARKGVTGAAGPRTPLGCVTNVQQGGGTGNDVLRKTALIGQLKQSVAAGMVANSAEMVPATKKLQTRSKIPTFRMK</sequence>
<accession>A0ABM1YI48</accession>
<evidence type="ECO:0000313" key="2">
    <source>
        <dbReference type="EnsemblMetazoa" id="AALFPA23_009360.P12874"/>
    </source>
</evidence>
<reference evidence="2" key="2">
    <citation type="submission" date="2025-05" db="UniProtKB">
        <authorList>
            <consortium name="EnsemblMetazoa"/>
        </authorList>
    </citation>
    <scope>IDENTIFICATION</scope>
    <source>
        <strain evidence="2">Foshan</strain>
    </source>
</reference>
<evidence type="ECO:0000313" key="3">
    <source>
        <dbReference type="Proteomes" id="UP000069940"/>
    </source>
</evidence>
<dbReference type="EnsemblMetazoa" id="AALFPA23_009360.R12874">
    <property type="protein sequence ID" value="AALFPA23_009360.P12874"/>
    <property type="gene ID" value="AALFPA23_009360"/>
</dbReference>
<dbReference type="RefSeq" id="XP_062704809.1">
    <property type="nucleotide sequence ID" value="XM_062848825.1"/>
</dbReference>
<organism evidence="2 3">
    <name type="scientific">Aedes albopictus</name>
    <name type="common">Asian tiger mosquito</name>
    <name type="synonym">Stegomyia albopicta</name>
    <dbReference type="NCBI Taxonomy" id="7160"/>
    <lineage>
        <taxon>Eukaryota</taxon>
        <taxon>Metazoa</taxon>
        <taxon>Ecdysozoa</taxon>
        <taxon>Arthropoda</taxon>
        <taxon>Hexapoda</taxon>
        <taxon>Insecta</taxon>
        <taxon>Pterygota</taxon>
        <taxon>Neoptera</taxon>
        <taxon>Endopterygota</taxon>
        <taxon>Diptera</taxon>
        <taxon>Nematocera</taxon>
        <taxon>Culicoidea</taxon>
        <taxon>Culicidae</taxon>
        <taxon>Culicinae</taxon>
        <taxon>Aedini</taxon>
        <taxon>Aedes</taxon>
        <taxon>Stegomyia</taxon>
    </lineage>
</organism>
<feature type="region of interest" description="Disordered" evidence="1">
    <location>
        <begin position="1"/>
        <end position="37"/>
    </location>
</feature>
<name>A0ABM1YI48_AEDAL</name>
<keyword evidence="3" id="KW-1185">Reference proteome</keyword>
<dbReference type="Proteomes" id="UP000069940">
    <property type="component" value="Unassembled WGS sequence"/>
</dbReference>
<dbReference type="InterPro" id="IPR038832">
    <property type="entry name" value="CDCA3"/>
</dbReference>
<dbReference type="PANTHER" id="PTHR34756:SF1">
    <property type="entry name" value="CELL DIVISION CYCLE-ASSOCIATED PROTEIN 3"/>
    <property type="match status" value="1"/>
</dbReference>
<proteinExistence type="predicted"/>
<dbReference type="GeneID" id="109428650"/>
<dbReference type="PANTHER" id="PTHR34756">
    <property type="entry name" value="CELL DIVISION CYCLE-ASSOCIATED PROTEIN 3"/>
    <property type="match status" value="1"/>
</dbReference>
<protein>
    <submittedName>
        <fullName evidence="2">Uncharacterized protein</fullName>
    </submittedName>
</protein>
<reference evidence="3" key="1">
    <citation type="journal article" date="2015" name="Proc. Natl. Acad. Sci. U.S.A.">
        <title>Genome sequence of the Asian Tiger mosquito, Aedes albopictus, reveals insights into its biology, genetics, and evolution.</title>
        <authorList>
            <person name="Chen X.G."/>
            <person name="Jiang X."/>
            <person name="Gu J."/>
            <person name="Xu M."/>
            <person name="Wu Y."/>
            <person name="Deng Y."/>
            <person name="Zhang C."/>
            <person name="Bonizzoni M."/>
            <person name="Dermauw W."/>
            <person name="Vontas J."/>
            <person name="Armbruster P."/>
            <person name="Huang X."/>
            <person name="Yang Y."/>
            <person name="Zhang H."/>
            <person name="He W."/>
            <person name="Peng H."/>
            <person name="Liu Y."/>
            <person name="Wu K."/>
            <person name="Chen J."/>
            <person name="Lirakis M."/>
            <person name="Topalis P."/>
            <person name="Van Leeuwen T."/>
            <person name="Hall A.B."/>
            <person name="Jiang X."/>
            <person name="Thorpe C."/>
            <person name="Mueller R.L."/>
            <person name="Sun C."/>
            <person name="Waterhouse R.M."/>
            <person name="Yan G."/>
            <person name="Tu Z.J."/>
            <person name="Fang X."/>
            <person name="James A.A."/>
        </authorList>
    </citation>
    <scope>NUCLEOTIDE SEQUENCE [LARGE SCALE GENOMIC DNA]</scope>
    <source>
        <strain evidence="3">Foshan</strain>
    </source>
</reference>
<evidence type="ECO:0000256" key="1">
    <source>
        <dbReference type="SAM" id="MobiDB-lite"/>
    </source>
</evidence>